<keyword evidence="3" id="KW-1185">Reference proteome</keyword>
<dbReference type="PROSITE" id="PS50943">
    <property type="entry name" value="HTH_CROC1"/>
    <property type="match status" value="1"/>
</dbReference>
<accession>A0A3L7A5Y0</accession>
<dbReference type="CDD" id="cd00093">
    <property type="entry name" value="HTH_XRE"/>
    <property type="match status" value="1"/>
</dbReference>
<feature type="domain" description="HTH cro/C1-type" evidence="1">
    <location>
        <begin position="11"/>
        <end position="64"/>
    </location>
</feature>
<evidence type="ECO:0000313" key="3">
    <source>
        <dbReference type="Proteomes" id="UP000272503"/>
    </source>
</evidence>
<gene>
    <name evidence="2" type="ORF">D9V32_09195</name>
</gene>
<dbReference type="Proteomes" id="UP000272503">
    <property type="component" value="Unassembled WGS sequence"/>
</dbReference>
<dbReference type="Pfam" id="PF13560">
    <property type="entry name" value="HTH_31"/>
    <property type="match status" value="1"/>
</dbReference>
<reference evidence="2 3" key="1">
    <citation type="submission" date="2018-10" db="EMBL/GenBank/DDBJ databases">
        <authorList>
            <person name="Li J."/>
        </authorList>
    </citation>
    <scope>NUCLEOTIDE SEQUENCE [LARGE SCALE GENOMIC DNA]</scope>
    <source>
        <strain evidence="2 3">IF 016277</strain>
    </source>
</reference>
<comment type="caution">
    <text evidence="2">The sequence shown here is derived from an EMBL/GenBank/DDBJ whole genome shotgun (WGS) entry which is preliminary data.</text>
</comment>
<name>A0A3L7A5Y0_9MICO</name>
<dbReference type="Gene3D" id="1.10.260.40">
    <property type="entry name" value="lambda repressor-like DNA-binding domains"/>
    <property type="match status" value="1"/>
</dbReference>
<sequence>MDSEEQLGALLQQWRIILDLPQELVAERAGISRATLVRLEQGRGARVSTLIAVMSVLGIDDRLIDAVNPLRTDLGQARAGQLNRRRVGRGPE</sequence>
<proteinExistence type="predicted"/>
<dbReference type="AlphaFoldDB" id="A0A3L7A5Y0"/>
<protein>
    <submittedName>
        <fullName evidence="2">XRE family transcriptional regulator</fullName>
    </submittedName>
</protein>
<organism evidence="2 3">
    <name type="scientific">Mycetocola tolaasinivorans</name>
    <dbReference type="NCBI Taxonomy" id="76635"/>
    <lineage>
        <taxon>Bacteria</taxon>
        <taxon>Bacillati</taxon>
        <taxon>Actinomycetota</taxon>
        <taxon>Actinomycetes</taxon>
        <taxon>Micrococcales</taxon>
        <taxon>Microbacteriaceae</taxon>
        <taxon>Mycetocola</taxon>
    </lineage>
</organism>
<dbReference type="EMBL" id="RCUX01000006">
    <property type="protein sequence ID" value="RLP75637.1"/>
    <property type="molecule type" value="Genomic_DNA"/>
</dbReference>
<dbReference type="GO" id="GO:0003677">
    <property type="term" value="F:DNA binding"/>
    <property type="evidence" value="ECO:0007669"/>
    <property type="project" value="InterPro"/>
</dbReference>
<evidence type="ECO:0000259" key="1">
    <source>
        <dbReference type="PROSITE" id="PS50943"/>
    </source>
</evidence>
<dbReference type="OrthoDB" id="6637137at2"/>
<dbReference type="RefSeq" id="WP_121648611.1">
    <property type="nucleotide sequence ID" value="NZ_RCUX01000006.1"/>
</dbReference>
<evidence type="ECO:0000313" key="2">
    <source>
        <dbReference type="EMBL" id="RLP75637.1"/>
    </source>
</evidence>
<dbReference type="InterPro" id="IPR001387">
    <property type="entry name" value="Cro/C1-type_HTH"/>
</dbReference>
<dbReference type="SMART" id="SM00530">
    <property type="entry name" value="HTH_XRE"/>
    <property type="match status" value="1"/>
</dbReference>
<dbReference type="InterPro" id="IPR010982">
    <property type="entry name" value="Lambda_DNA-bd_dom_sf"/>
</dbReference>
<dbReference type="SUPFAM" id="SSF47413">
    <property type="entry name" value="lambda repressor-like DNA-binding domains"/>
    <property type="match status" value="1"/>
</dbReference>